<dbReference type="GO" id="GO:0004712">
    <property type="term" value="F:protein serine/threonine/tyrosine kinase activity"/>
    <property type="evidence" value="ECO:0007669"/>
    <property type="project" value="UniProtKB-EC"/>
</dbReference>
<accession>A0A086K593</accession>
<dbReference type="AlphaFoldDB" id="A0A086K593"/>
<feature type="region of interest" description="Disordered" evidence="6">
    <location>
        <begin position="217"/>
        <end position="244"/>
    </location>
</feature>
<dbReference type="InterPro" id="IPR008271">
    <property type="entry name" value="Ser/Thr_kinase_AS"/>
</dbReference>
<dbReference type="EMBL" id="AEYH02002399">
    <property type="protein sequence ID" value="KFG39561.1"/>
    <property type="molecule type" value="Genomic_DNA"/>
</dbReference>
<dbReference type="GO" id="GO:0004707">
    <property type="term" value="F:MAP kinase activity"/>
    <property type="evidence" value="ECO:0007669"/>
    <property type="project" value="UniProtKB-EC"/>
</dbReference>
<evidence type="ECO:0000256" key="6">
    <source>
        <dbReference type="SAM" id="MobiDB-lite"/>
    </source>
</evidence>
<feature type="compositionally biased region" description="Basic and acidic residues" evidence="6">
    <location>
        <begin position="667"/>
        <end position="686"/>
    </location>
</feature>
<dbReference type="Gene3D" id="1.10.510.10">
    <property type="entry name" value="Transferase(Phosphotransferase) domain 1"/>
    <property type="match status" value="1"/>
</dbReference>
<dbReference type="EC" id="2.7.12.1" evidence="8"/>
<feature type="region of interest" description="Disordered" evidence="6">
    <location>
        <begin position="1086"/>
        <end position="1118"/>
    </location>
</feature>
<protein>
    <submittedName>
        <fullName evidence="8">Putative cell-cycle-associated protein kinase DYRK</fullName>
        <ecNumber evidence="8">2.7.11.24</ecNumber>
        <ecNumber evidence="8">2.7.12.1</ecNumber>
    </submittedName>
</protein>
<dbReference type="EC" id="2.7.11.24" evidence="8"/>
<comment type="caution">
    <text evidence="8">The sequence shown here is derived from an EMBL/GenBank/DDBJ whole genome shotgun (WGS) entry which is preliminary data.</text>
</comment>
<keyword evidence="1" id="KW-0723">Serine/threonine-protein kinase</keyword>
<keyword evidence="4 8" id="KW-0418">Kinase</keyword>
<gene>
    <name evidence="8" type="ORF">TGFOU_204280</name>
</gene>
<dbReference type="SMR" id="A0A086K593"/>
<dbReference type="VEuPathDB" id="ToxoDB:TGFOU_204280"/>
<dbReference type="PROSITE" id="PS00108">
    <property type="entry name" value="PROTEIN_KINASE_ST"/>
    <property type="match status" value="1"/>
</dbReference>
<dbReference type="OrthoDB" id="9332038at2759"/>
<proteinExistence type="predicted"/>
<feature type="compositionally biased region" description="Basic and acidic residues" evidence="6">
    <location>
        <begin position="338"/>
        <end position="357"/>
    </location>
</feature>
<feature type="compositionally biased region" description="Polar residues" evidence="6">
    <location>
        <begin position="687"/>
        <end position="699"/>
    </location>
</feature>
<dbReference type="Proteomes" id="UP000028838">
    <property type="component" value="Unassembled WGS sequence"/>
</dbReference>
<feature type="region of interest" description="Disordered" evidence="6">
    <location>
        <begin position="329"/>
        <end position="531"/>
    </location>
</feature>
<dbReference type="PROSITE" id="PS50011">
    <property type="entry name" value="PROTEIN_KINASE_DOM"/>
    <property type="match status" value="1"/>
</dbReference>
<dbReference type="SUPFAM" id="SSF56112">
    <property type="entry name" value="Protein kinase-like (PK-like)"/>
    <property type="match status" value="1"/>
</dbReference>
<feature type="compositionally biased region" description="Basic and acidic residues" evidence="6">
    <location>
        <begin position="621"/>
        <end position="633"/>
    </location>
</feature>
<feature type="compositionally biased region" description="Basic and acidic residues" evidence="6">
    <location>
        <begin position="403"/>
        <end position="418"/>
    </location>
</feature>
<dbReference type="SMART" id="SM00220">
    <property type="entry name" value="S_TKc"/>
    <property type="match status" value="1"/>
</dbReference>
<sequence>MASLPASDGREEEALAALRRVLHAWTGPEGEAGREARLLKNAAFLESLQQLVSQLACLHGAADRVGADGAFFADREERRETEGGSGVSFSDARVALNDLLSSNLPLSVVESHALVQDLLRRQQAGTGAVSAPKREAACFPLGRSEGEQGGVFGLGSASLEAPAAPPLLLPLPGSLLVSSPSARYCPKRPRHSQPVTSPSVDAAFLRSILAGDQQALSLHSESRSAQRGGAGATLNGGEPDGDEALKRDQCERWKAHVGGLFIPFFDADDEYRDDYDPGYRILDLAEAHYIHDCHTFRQNPVDLVGGLSACSRRPRLSAHLERIYSRRSAATVRGSRSVTEDRGDKSEERGPKAESELGPRGQDSPRFGAWGSGARRETAAFAGGPGTGGTGGGRSSPSFGFHGGDESRAGGPPDEAHMFEFSLDDEGDRDATAEMENKESSRESRAVSLEDELADCTVQVSSRFSGSKAPLPPVPGAARLDSKNDGASSSAKPGGESAPAGPFSPVQGDDPGASGRVEVSAGAPGDLSTLSAAEEDQLAAYEREMKLCEAWRERYCNGDPGAFRARQQAMRSACILSFEGSKDSEAQPQGGRLGPVLRPLYPKSDDAFYPVRIQPSSQRSSLREPRGTARGSEETEERLEETDDSGAESGPGGKAAAARTRPAGTGRGEDASEARPTHGEAKRGQEHSSLPRQPQQGRGTTAPAVIYDCFHLKVVFERGRTGFEDHRELVLPPGTLLAGRYEVEKEVGRAAFSRCLRCIDTVTNKQVCLKVIRNEKEYMDQSLDEVKTLRFLSANGDPDALHFLRLCDFFYHREHLVLVTELLSQNLYEFSSFFRKNHLPSFWTVGKIQRIARELLVALRFVHSLNVVHCDLKPENILLRPQAITDTRFYKCLSQQQPSAIVAEVFANCVRRNSADGRLAADAADRDASARKRNGVSASSGSDVSPFSLQLPCTQFGTSLSPQKDAPCAASLHAPVSVKLIDFGNSCLTSDPLITYVQSRSYRAPEVLLELPYDTKIDIWSLGCVLFELWTSVVLFMNDSVHSLLARIVGIIGQIPWYMVEKSPKKEELFDSDGFLYVVLPSENSEWKGDSKGKGTRSHEEEKEGRRDEGEREGKRESQGRMLRFLLPKRTSLRQRMRATDEVFIDFLEKMLIIDPAQRWDANRLLTHPFLDQHRYPDGL</sequence>
<evidence type="ECO:0000256" key="1">
    <source>
        <dbReference type="ARBA" id="ARBA00022527"/>
    </source>
</evidence>
<reference evidence="8 9" key="1">
    <citation type="submission" date="2014-07" db="EMBL/GenBank/DDBJ databases">
        <authorList>
            <person name="Sibley D."/>
            <person name="Venepally P."/>
            <person name="Karamycheva S."/>
            <person name="Hadjithomas M."/>
            <person name="Khan A."/>
            <person name="Brunk B."/>
            <person name="Roos D."/>
            <person name="Caler E."/>
            <person name="Lorenzi H."/>
        </authorList>
    </citation>
    <scope>NUCLEOTIDE SEQUENCE [LARGE SCALE GENOMIC DNA]</scope>
    <source>
        <strain evidence="8 9">FOU</strain>
    </source>
</reference>
<evidence type="ECO:0000313" key="9">
    <source>
        <dbReference type="Proteomes" id="UP000028838"/>
    </source>
</evidence>
<organism evidence="8 9">
    <name type="scientific">Toxoplasma gondii FOU</name>
    <dbReference type="NCBI Taxonomy" id="943167"/>
    <lineage>
        <taxon>Eukaryota</taxon>
        <taxon>Sar</taxon>
        <taxon>Alveolata</taxon>
        <taxon>Apicomplexa</taxon>
        <taxon>Conoidasida</taxon>
        <taxon>Coccidia</taxon>
        <taxon>Eucoccidiorida</taxon>
        <taxon>Eimeriorina</taxon>
        <taxon>Sarcocystidae</taxon>
        <taxon>Toxoplasma</taxon>
    </lineage>
</organism>
<dbReference type="Gene3D" id="3.30.200.20">
    <property type="entry name" value="Phosphorylase Kinase, domain 1"/>
    <property type="match status" value="1"/>
</dbReference>
<dbReference type="GO" id="GO:0005524">
    <property type="term" value="F:ATP binding"/>
    <property type="evidence" value="ECO:0007669"/>
    <property type="project" value="UniProtKB-KW"/>
</dbReference>
<dbReference type="PANTHER" id="PTHR24058:SF124">
    <property type="entry name" value="PROTEIN KINASE SUPERFAMILY PROTEIN"/>
    <property type="match status" value="1"/>
</dbReference>
<dbReference type="PANTHER" id="PTHR24058">
    <property type="entry name" value="DUAL SPECIFICITY PROTEIN KINASE"/>
    <property type="match status" value="1"/>
</dbReference>
<evidence type="ECO:0000256" key="4">
    <source>
        <dbReference type="ARBA" id="ARBA00022777"/>
    </source>
</evidence>
<keyword evidence="3" id="KW-0547">Nucleotide-binding</keyword>
<feature type="compositionally biased region" description="Gly residues" evidence="6">
    <location>
        <begin position="383"/>
        <end position="394"/>
    </location>
</feature>
<dbReference type="Pfam" id="PF00069">
    <property type="entry name" value="Pkinase"/>
    <property type="match status" value="2"/>
</dbReference>
<name>A0A086K593_TOXGO</name>
<evidence type="ECO:0000256" key="3">
    <source>
        <dbReference type="ARBA" id="ARBA00022741"/>
    </source>
</evidence>
<feature type="compositionally biased region" description="Low complexity" evidence="6">
    <location>
        <begin position="654"/>
        <end position="664"/>
    </location>
</feature>
<keyword evidence="5" id="KW-0067">ATP-binding</keyword>
<feature type="compositionally biased region" description="Basic and acidic residues" evidence="6">
    <location>
        <begin position="429"/>
        <end position="445"/>
    </location>
</feature>
<feature type="compositionally biased region" description="Acidic residues" evidence="6">
    <location>
        <begin position="634"/>
        <end position="646"/>
    </location>
</feature>
<keyword evidence="2 8" id="KW-0808">Transferase</keyword>
<feature type="domain" description="Protein kinase" evidence="7">
    <location>
        <begin position="741"/>
        <end position="1171"/>
    </location>
</feature>
<dbReference type="InterPro" id="IPR050494">
    <property type="entry name" value="Ser_Thr_dual-spec_kinase"/>
</dbReference>
<evidence type="ECO:0000256" key="2">
    <source>
        <dbReference type="ARBA" id="ARBA00022679"/>
    </source>
</evidence>
<dbReference type="InterPro" id="IPR011009">
    <property type="entry name" value="Kinase-like_dom_sf"/>
</dbReference>
<evidence type="ECO:0000313" key="8">
    <source>
        <dbReference type="EMBL" id="KFG39561.1"/>
    </source>
</evidence>
<evidence type="ECO:0000256" key="5">
    <source>
        <dbReference type="ARBA" id="ARBA00022840"/>
    </source>
</evidence>
<evidence type="ECO:0000259" key="7">
    <source>
        <dbReference type="PROSITE" id="PS50011"/>
    </source>
</evidence>
<dbReference type="InterPro" id="IPR000719">
    <property type="entry name" value="Prot_kinase_dom"/>
</dbReference>
<feature type="region of interest" description="Disordered" evidence="6">
    <location>
        <begin position="579"/>
        <end position="700"/>
    </location>
</feature>